<protein>
    <submittedName>
        <fullName evidence="5">DJA6 protein</fullName>
    </submittedName>
</protein>
<feature type="domain" description="J" evidence="4">
    <location>
        <begin position="8"/>
        <end position="69"/>
    </location>
</feature>
<evidence type="ECO:0000313" key="5">
    <source>
        <dbReference type="EMBL" id="CAE7647729.1"/>
    </source>
</evidence>
<dbReference type="SUPFAM" id="SSF50129">
    <property type="entry name" value="GroES-like"/>
    <property type="match status" value="1"/>
</dbReference>
<dbReference type="SUPFAM" id="SSF46565">
    <property type="entry name" value="Chaperone J-domain"/>
    <property type="match status" value="1"/>
</dbReference>
<dbReference type="PROSITE" id="PS00636">
    <property type="entry name" value="DNAJ_1"/>
    <property type="match status" value="1"/>
</dbReference>
<dbReference type="Gene3D" id="1.10.287.110">
    <property type="entry name" value="DnaJ domain"/>
    <property type="match status" value="1"/>
</dbReference>
<keyword evidence="2" id="KW-0560">Oxidoreductase</keyword>
<dbReference type="OrthoDB" id="436950at2759"/>
<dbReference type="PRINTS" id="PR00625">
    <property type="entry name" value="JDOMAIN"/>
</dbReference>
<feature type="region of interest" description="Disordered" evidence="3">
    <location>
        <begin position="553"/>
        <end position="580"/>
    </location>
</feature>
<dbReference type="GO" id="GO:0006631">
    <property type="term" value="P:fatty acid metabolic process"/>
    <property type="evidence" value="ECO:0007669"/>
    <property type="project" value="TreeGrafter"/>
</dbReference>
<sequence>MAAVPEPDYYELLGVQRGATLQEIRAEFRKKVLAEHPDKGGDPKKFQLLNKAYNVLTDQDKRRRYDATGRTDRTAEEEFADSFGGGRLQKEARSKEADEKAVVNMEERISKGPQGAHEEGFSEWLRQRDQQEMVMTDKDFMKTALFNAAEMTRQVRHSGLVQHVLGSPKTDAYGQTLGGAVQVQSKPRPVKKSIDHDEILIRMLAVPVDDSMVYAELNKSGVCLGMIGVGKVEQLGARCEELKEEDMVLVLPKPTKFSSQRPIGTSRTLLHCNEEDLIRIPSEVQEELTAEQICLAPTIVCAYLLLEIFGAKLKPGDSVLLNAAHLSAAGSSLLQLCKLLKLKPLCLLPLPGAPKNLVKGEYGSKSAWQDADTRAQPPKNVQTQYERISEWLLTMGAEEVFPDAVALLRWRDRNQRMLPKLALDGIATRDSAEQLVHCLQPGDKDAQMVVYGHGIAQPIEIAPPLLSAWGGSLIGFNIARWVHALTANARKMMDVMENITKLVRANRFSLDTVLYKVGEDAISDAFARAADASDSAQVVLIFPTLQEELQNNPEAMDEPAQRGAAAKGPEAAVKNEEDEREKLKEDWLKLLFTEGSMAATTPEGPLPSTMELGERKPETLVLWVGDNPKAESVALKDVASVLGRAGLSSLSWSQHPAGEGLLEFEVNTPEVTDGSWYMRSRKSFQNEDLDMLHDIEVLARSLVEAAEPKLRDAGLGWKNVILCGFGKGAGIALYASLMKIIPQQVSAMIFFSPIVAFPSFLAERLSALPRDTTPVKMFLVWGNRNKSTPGSYRQLLAQALRKAPEVHLTPDTLPDGDHSFDVKAFGVLSSLLPLCLPR</sequence>
<dbReference type="Gene3D" id="3.40.50.1820">
    <property type="entry name" value="alpha/beta hydrolase"/>
    <property type="match status" value="1"/>
</dbReference>
<dbReference type="InterPro" id="IPR036869">
    <property type="entry name" value="J_dom_sf"/>
</dbReference>
<dbReference type="EMBL" id="CAJNIZ010043035">
    <property type="protein sequence ID" value="CAE7647729.1"/>
    <property type="molecule type" value="Genomic_DNA"/>
</dbReference>
<feature type="region of interest" description="Disordered" evidence="3">
    <location>
        <begin position="81"/>
        <end position="100"/>
    </location>
</feature>
<gene>
    <name evidence="5" type="primary">DJA6</name>
    <name evidence="5" type="ORF">SPIL2461_LOCUS17233</name>
</gene>
<dbReference type="PANTHER" id="PTHR43981:SF2">
    <property type="entry name" value="ENOYL-[ACYL-CARRIER-PROTEIN] REDUCTASE, MITOCHONDRIAL"/>
    <property type="match status" value="1"/>
</dbReference>
<dbReference type="AlphaFoldDB" id="A0A812VX94"/>
<dbReference type="InterPro" id="IPR001623">
    <property type="entry name" value="DnaJ_domain"/>
</dbReference>
<dbReference type="Pfam" id="PF02230">
    <property type="entry name" value="Abhydrolase_2"/>
    <property type="match status" value="1"/>
</dbReference>
<evidence type="ECO:0000256" key="3">
    <source>
        <dbReference type="SAM" id="MobiDB-lite"/>
    </source>
</evidence>
<evidence type="ECO:0000256" key="2">
    <source>
        <dbReference type="ARBA" id="ARBA00023002"/>
    </source>
</evidence>
<dbReference type="InterPro" id="IPR018253">
    <property type="entry name" value="DnaJ_domain_CS"/>
</dbReference>
<dbReference type="InterPro" id="IPR029058">
    <property type="entry name" value="AB_hydrolase_fold"/>
</dbReference>
<keyword evidence="6" id="KW-1185">Reference proteome</keyword>
<dbReference type="InterPro" id="IPR051034">
    <property type="entry name" value="Mito_Enoyl-ACP_Reductase"/>
</dbReference>
<dbReference type="SMART" id="SM00271">
    <property type="entry name" value="DnaJ"/>
    <property type="match status" value="1"/>
</dbReference>
<evidence type="ECO:0000313" key="6">
    <source>
        <dbReference type="Proteomes" id="UP000649617"/>
    </source>
</evidence>
<dbReference type="SUPFAM" id="SSF53474">
    <property type="entry name" value="alpha/beta-Hydrolases"/>
    <property type="match status" value="1"/>
</dbReference>
<dbReference type="GO" id="GO:0016491">
    <property type="term" value="F:oxidoreductase activity"/>
    <property type="evidence" value="ECO:0007669"/>
    <property type="project" value="UniProtKB-KW"/>
</dbReference>
<dbReference type="GO" id="GO:0005739">
    <property type="term" value="C:mitochondrion"/>
    <property type="evidence" value="ECO:0007669"/>
    <property type="project" value="TreeGrafter"/>
</dbReference>
<feature type="compositionally biased region" description="Basic and acidic residues" evidence="3">
    <location>
        <begin position="88"/>
        <end position="100"/>
    </location>
</feature>
<dbReference type="PROSITE" id="PS50076">
    <property type="entry name" value="DNAJ_2"/>
    <property type="match status" value="1"/>
</dbReference>
<organism evidence="5 6">
    <name type="scientific">Symbiodinium pilosum</name>
    <name type="common">Dinoflagellate</name>
    <dbReference type="NCBI Taxonomy" id="2952"/>
    <lineage>
        <taxon>Eukaryota</taxon>
        <taxon>Sar</taxon>
        <taxon>Alveolata</taxon>
        <taxon>Dinophyceae</taxon>
        <taxon>Suessiales</taxon>
        <taxon>Symbiodiniaceae</taxon>
        <taxon>Symbiodinium</taxon>
    </lineage>
</organism>
<proteinExistence type="predicted"/>
<accession>A0A812VX94</accession>
<dbReference type="Gene3D" id="3.40.50.720">
    <property type="entry name" value="NAD(P)-binding Rossmann-like Domain"/>
    <property type="match status" value="2"/>
</dbReference>
<dbReference type="GO" id="GO:0016787">
    <property type="term" value="F:hydrolase activity"/>
    <property type="evidence" value="ECO:0007669"/>
    <property type="project" value="InterPro"/>
</dbReference>
<dbReference type="CDD" id="cd06257">
    <property type="entry name" value="DnaJ"/>
    <property type="match status" value="1"/>
</dbReference>
<dbReference type="PANTHER" id="PTHR43981">
    <property type="entry name" value="ENOYL-[ACYL-CARRIER-PROTEIN] REDUCTASE, MITOCHONDRIAL"/>
    <property type="match status" value="1"/>
</dbReference>
<evidence type="ECO:0000259" key="4">
    <source>
        <dbReference type="PROSITE" id="PS50076"/>
    </source>
</evidence>
<comment type="caution">
    <text evidence="5">The sequence shown here is derived from an EMBL/GenBank/DDBJ whole genome shotgun (WGS) entry which is preliminary data.</text>
</comment>
<evidence type="ECO:0000256" key="1">
    <source>
        <dbReference type="ARBA" id="ARBA00022857"/>
    </source>
</evidence>
<name>A0A812VX94_SYMPI</name>
<dbReference type="InterPro" id="IPR011032">
    <property type="entry name" value="GroES-like_sf"/>
</dbReference>
<dbReference type="Pfam" id="PF00226">
    <property type="entry name" value="DnaJ"/>
    <property type="match status" value="1"/>
</dbReference>
<dbReference type="Proteomes" id="UP000649617">
    <property type="component" value="Unassembled WGS sequence"/>
</dbReference>
<keyword evidence="1" id="KW-0521">NADP</keyword>
<dbReference type="InterPro" id="IPR003140">
    <property type="entry name" value="PLipase/COase/thioEstase"/>
</dbReference>
<reference evidence="5" key="1">
    <citation type="submission" date="2021-02" db="EMBL/GenBank/DDBJ databases">
        <authorList>
            <person name="Dougan E. K."/>
            <person name="Rhodes N."/>
            <person name="Thang M."/>
            <person name="Chan C."/>
        </authorList>
    </citation>
    <scope>NUCLEOTIDE SEQUENCE</scope>
</reference>
<dbReference type="Gene3D" id="3.90.180.10">
    <property type="entry name" value="Medium-chain alcohol dehydrogenases, catalytic domain"/>
    <property type="match status" value="1"/>
</dbReference>